<dbReference type="PANTHER" id="PTHR24095:SF14">
    <property type="entry name" value="ACETYL-COENZYME A SYNTHETASE 1"/>
    <property type="match status" value="1"/>
</dbReference>
<dbReference type="Pfam" id="PF00501">
    <property type="entry name" value="AMP-binding"/>
    <property type="match status" value="1"/>
</dbReference>
<gene>
    <name evidence="8" type="primary">acsA</name>
    <name evidence="8" type="ORF">JGU71_20770</name>
</gene>
<evidence type="ECO:0000256" key="1">
    <source>
        <dbReference type="ARBA" id="ARBA00013275"/>
    </source>
</evidence>
<dbReference type="PANTHER" id="PTHR24095">
    <property type="entry name" value="ACETYL-COENZYME A SYNTHETASE"/>
    <property type="match status" value="1"/>
</dbReference>
<evidence type="ECO:0000259" key="6">
    <source>
        <dbReference type="Pfam" id="PF00501"/>
    </source>
</evidence>
<dbReference type="InterPro" id="IPR045851">
    <property type="entry name" value="AMP-bd_C_sf"/>
</dbReference>
<dbReference type="PROSITE" id="PS00455">
    <property type="entry name" value="AMP_BINDING"/>
    <property type="match status" value="1"/>
</dbReference>
<feature type="domain" description="AMP-dependent synthetase/ligase" evidence="6">
    <location>
        <begin position="66"/>
        <end position="443"/>
    </location>
</feature>
<dbReference type="RefSeq" id="WP_199706208.1">
    <property type="nucleotide sequence ID" value="NZ_JAEMNV010000007.1"/>
</dbReference>
<dbReference type="Gene3D" id="3.30.300.30">
    <property type="match status" value="1"/>
</dbReference>
<organism evidence="8 9">
    <name type="scientific">Antrihabitans stalagmiti</name>
    <dbReference type="NCBI Taxonomy" id="2799499"/>
    <lineage>
        <taxon>Bacteria</taxon>
        <taxon>Bacillati</taxon>
        <taxon>Actinomycetota</taxon>
        <taxon>Actinomycetes</taxon>
        <taxon>Mycobacteriales</taxon>
        <taxon>Nocardiaceae</taxon>
        <taxon>Antrihabitans</taxon>
    </lineage>
</organism>
<dbReference type="InterPro" id="IPR000873">
    <property type="entry name" value="AMP-dep_synth/lig_dom"/>
</dbReference>
<dbReference type="GO" id="GO:0005524">
    <property type="term" value="F:ATP binding"/>
    <property type="evidence" value="ECO:0007669"/>
    <property type="project" value="UniProtKB-KW"/>
</dbReference>
<dbReference type="EMBL" id="JAEMNV010000007">
    <property type="protein sequence ID" value="MBJ8341322.1"/>
    <property type="molecule type" value="Genomic_DNA"/>
</dbReference>
<proteinExistence type="predicted"/>
<dbReference type="Pfam" id="PF13193">
    <property type="entry name" value="AMP-binding_C"/>
    <property type="match status" value="1"/>
</dbReference>
<dbReference type="NCBIfam" id="NF003313">
    <property type="entry name" value="PRK04319.1"/>
    <property type="match status" value="1"/>
</dbReference>
<dbReference type="Gene3D" id="3.40.50.12780">
    <property type="entry name" value="N-terminal domain of ligase-like"/>
    <property type="match status" value="1"/>
</dbReference>
<comment type="caution">
    <text evidence="8">The sequence shown here is derived from an EMBL/GenBank/DDBJ whole genome shotgun (WGS) entry which is preliminary data.</text>
</comment>
<evidence type="ECO:0000256" key="3">
    <source>
        <dbReference type="ARBA" id="ARBA00022741"/>
    </source>
</evidence>
<dbReference type="GO" id="GO:0003987">
    <property type="term" value="F:acetate-CoA ligase activity"/>
    <property type="evidence" value="ECO:0007669"/>
    <property type="project" value="UniProtKB-EC"/>
</dbReference>
<protein>
    <recommendedName>
        <fullName evidence="1">acetate--CoA ligase</fullName>
        <ecNumber evidence="1">6.2.1.1</ecNumber>
    </recommendedName>
</protein>
<evidence type="ECO:0000256" key="5">
    <source>
        <dbReference type="ARBA" id="ARBA00022990"/>
    </source>
</evidence>
<keyword evidence="2 8" id="KW-0436">Ligase</keyword>
<evidence type="ECO:0000256" key="4">
    <source>
        <dbReference type="ARBA" id="ARBA00022840"/>
    </source>
</evidence>
<keyword evidence="9" id="KW-1185">Reference proteome</keyword>
<dbReference type="InterPro" id="IPR042099">
    <property type="entry name" value="ANL_N_sf"/>
</dbReference>
<evidence type="ECO:0000313" key="8">
    <source>
        <dbReference type="EMBL" id="MBJ8341322.1"/>
    </source>
</evidence>
<dbReference type="InterPro" id="IPR025110">
    <property type="entry name" value="AMP-bd_C"/>
</dbReference>
<reference evidence="8" key="1">
    <citation type="submission" date="2020-12" db="EMBL/GenBank/DDBJ databases">
        <title>Antrihabitans popcorni sp. nov. and Antrihabitans auranticaus sp. nov., isolated from a larva cave.</title>
        <authorList>
            <person name="Lee S.D."/>
            <person name="Kim I.S."/>
        </authorList>
    </citation>
    <scope>NUCLEOTIDE SEQUENCE</scope>
    <source>
        <strain evidence="8">YC3-6</strain>
    </source>
</reference>
<accession>A0A934NU36</accession>
<dbReference type="EC" id="6.2.1.1" evidence="1"/>
<dbReference type="Proteomes" id="UP000655868">
    <property type="component" value="Unassembled WGS sequence"/>
</dbReference>
<dbReference type="AlphaFoldDB" id="A0A934NU36"/>
<evidence type="ECO:0000313" key="9">
    <source>
        <dbReference type="Proteomes" id="UP000655868"/>
    </source>
</evidence>
<dbReference type="InterPro" id="IPR020845">
    <property type="entry name" value="AMP-binding_CS"/>
</dbReference>
<keyword evidence="3" id="KW-0547">Nucleotide-binding</keyword>
<evidence type="ECO:0000259" key="7">
    <source>
        <dbReference type="Pfam" id="PF13193"/>
    </source>
</evidence>
<name>A0A934NU36_9NOCA</name>
<dbReference type="GO" id="GO:0006085">
    <property type="term" value="P:acetyl-CoA biosynthetic process"/>
    <property type="evidence" value="ECO:0007669"/>
    <property type="project" value="TreeGrafter"/>
</dbReference>
<keyword evidence="4" id="KW-0067">ATP-binding</keyword>
<feature type="domain" description="AMP-binding enzyme C-terminal" evidence="7">
    <location>
        <begin position="493"/>
        <end position="571"/>
    </location>
</feature>
<evidence type="ECO:0000256" key="2">
    <source>
        <dbReference type="ARBA" id="ARBA00022598"/>
    </source>
</evidence>
<dbReference type="SUPFAM" id="SSF56801">
    <property type="entry name" value="Acetyl-CoA synthetase-like"/>
    <property type="match status" value="1"/>
</dbReference>
<keyword evidence="5" id="KW-0007">Acetylation</keyword>
<sequence>MTTTTARTDRIYKSPSEFLVRPNFVDYEAERSAFSWGEVARQLGADEDDMCNIAELALDRHAMGPQRDRTAFRFVNSEIRDGEFGTEDISYGELAEQARRFTNVLRRLGIGKGDTMFVAAGRVPALYYGILGALRNGTVVSPMFSAFGPEPIATRVRLGEGTVMLTTEKLYRRKIAKVRETMPSLRHILLIDDDGSPSEVAGTLNLARLMAEVDDDAPLTPTKATDPALLHFTSGTTGTPKGAIHVHGAAVTHYATGRYALDLHPDDIYWCTADPGWVTGMSYGVIAPLLHGVTSVVDPADFDAERWYRILEQLDISVWYTAPTAIRMLMKAGPELAQQFQYPKLRFVASVGEPLNPDAVLWGRDVLGHAIHDNWWQTETGGIMIANTPAFDIKPGSMGRPLPGVDAFVVRREAGRVVIVDEPNVEGELALRVGWPSMFRGYLNNEDRYRESFSGDFYLTGDLARRDADGYFWFVGRADDVIKSAGHLIGPFEVENVLMEHAAVAEAAVIGIPDDMVGEVVHAFVTLKVGHVANEALRRELMGHARKRLGAAVAPKGIDFAEQLPHTRSGKIMRRLLKARQLGLPEGDLSTLESSS</sequence>